<evidence type="ECO:0000313" key="11">
    <source>
        <dbReference type="Proteomes" id="UP000596742"/>
    </source>
</evidence>
<feature type="compositionally biased region" description="Polar residues" evidence="8">
    <location>
        <begin position="49"/>
        <end position="62"/>
    </location>
</feature>
<evidence type="ECO:0000259" key="9">
    <source>
        <dbReference type="PROSITE" id="PS50011"/>
    </source>
</evidence>
<evidence type="ECO:0000256" key="2">
    <source>
        <dbReference type="ARBA" id="ARBA00022527"/>
    </source>
</evidence>
<evidence type="ECO:0000313" key="10">
    <source>
        <dbReference type="EMBL" id="VDI83443.1"/>
    </source>
</evidence>
<dbReference type="InterPro" id="IPR011009">
    <property type="entry name" value="Kinase-like_dom_sf"/>
</dbReference>
<organism evidence="10 11">
    <name type="scientific">Mytilus galloprovincialis</name>
    <name type="common">Mediterranean mussel</name>
    <dbReference type="NCBI Taxonomy" id="29158"/>
    <lineage>
        <taxon>Eukaryota</taxon>
        <taxon>Metazoa</taxon>
        <taxon>Spiralia</taxon>
        <taxon>Lophotrochozoa</taxon>
        <taxon>Mollusca</taxon>
        <taxon>Bivalvia</taxon>
        <taxon>Autobranchia</taxon>
        <taxon>Pteriomorphia</taxon>
        <taxon>Mytilida</taxon>
        <taxon>Mytiloidea</taxon>
        <taxon>Mytilidae</taxon>
        <taxon>Mytilinae</taxon>
        <taxon>Mytilus</taxon>
    </lineage>
</organism>
<reference evidence="10" key="1">
    <citation type="submission" date="2018-11" db="EMBL/GenBank/DDBJ databases">
        <authorList>
            <person name="Alioto T."/>
            <person name="Alioto T."/>
        </authorList>
    </citation>
    <scope>NUCLEOTIDE SEQUENCE</scope>
</reference>
<dbReference type="PANTHER" id="PTHR11042">
    <property type="entry name" value="EUKARYOTIC TRANSLATION INITIATION FACTOR 2-ALPHA KINASE EIF2-ALPHA KINASE -RELATED"/>
    <property type="match status" value="1"/>
</dbReference>
<dbReference type="InterPro" id="IPR017441">
    <property type="entry name" value="Protein_kinase_ATP_BS"/>
</dbReference>
<evidence type="ECO:0000256" key="7">
    <source>
        <dbReference type="PROSITE-ProRule" id="PRU10141"/>
    </source>
</evidence>
<feature type="binding site" evidence="7">
    <location>
        <position position="123"/>
    </location>
    <ligand>
        <name>ATP</name>
        <dbReference type="ChEBI" id="CHEBI:30616"/>
    </ligand>
</feature>
<dbReference type="AlphaFoldDB" id="A0A8B6HSZ0"/>
<dbReference type="GO" id="GO:0005524">
    <property type="term" value="F:ATP binding"/>
    <property type="evidence" value="ECO:0007669"/>
    <property type="project" value="UniProtKB-UniRule"/>
</dbReference>
<feature type="domain" description="Protein kinase" evidence="9">
    <location>
        <begin position="94"/>
        <end position="220"/>
    </location>
</feature>
<dbReference type="GO" id="GO:0005737">
    <property type="term" value="C:cytoplasm"/>
    <property type="evidence" value="ECO:0007669"/>
    <property type="project" value="TreeGrafter"/>
</dbReference>
<evidence type="ECO:0000256" key="6">
    <source>
        <dbReference type="ARBA" id="ARBA00022840"/>
    </source>
</evidence>
<dbReference type="EC" id="2.7.11.1" evidence="1"/>
<dbReference type="PANTHER" id="PTHR11042:SF160">
    <property type="entry name" value="EUKARYOTIC TRANSLATION INITIATION FACTOR 2-ALPHA KINASE 1"/>
    <property type="match status" value="1"/>
</dbReference>
<keyword evidence="3 10" id="KW-0808">Transferase</keyword>
<dbReference type="Proteomes" id="UP000596742">
    <property type="component" value="Unassembled WGS sequence"/>
</dbReference>
<dbReference type="SUPFAM" id="SSF56112">
    <property type="entry name" value="Protein kinase-like (PK-like)"/>
    <property type="match status" value="1"/>
</dbReference>
<keyword evidence="5 10" id="KW-0418">Kinase</keyword>
<dbReference type="GO" id="GO:0005634">
    <property type="term" value="C:nucleus"/>
    <property type="evidence" value="ECO:0007669"/>
    <property type="project" value="TreeGrafter"/>
</dbReference>
<gene>
    <name evidence="10" type="ORF">MGAL_10B040232</name>
</gene>
<feature type="region of interest" description="Disordered" evidence="8">
    <location>
        <begin position="1"/>
        <end position="31"/>
    </location>
</feature>
<evidence type="ECO:0000256" key="3">
    <source>
        <dbReference type="ARBA" id="ARBA00022679"/>
    </source>
</evidence>
<dbReference type="EMBL" id="UYJE01010463">
    <property type="protein sequence ID" value="VDI83443.1"/>
    <property type="molecule type" value="Genomic_DNA"/>
</dbReference>
<dbReference type="PROSITE" id="PS50011">
    <property type="entry name" value="PROTEIN_KINASE_DOM"/>
    <property type="match status" value="1"/>
</dbReference>
<sequence length="220" mass="25022">MEKGDRDGEGLKEHTEDTRLPNSTSRKEIPLSFDVEFGRNCHLDDDSSESLSNGDCSNNGTYNSNNTDSQSSSQSLDLPTLEEFANNARIQKDFDVISELGQGGFGAVFKCKHKVDNNFYALKVIPHHSKDRELISKEAKVFCQFNHPNIVRYNASWLLTEEVSAADEEDDNSEEENKKMMESSLNKKMVESSLNKMRMVNMFNVNSKMKKAIQQMEINY</sequence>
<protein>
    <recommendedName>
        <fullName evidence="1">non-specific serine/threonine protein kinase</fullName>
        <ecNumber evidence="1">2.7.11.1</ecNumber>
    </recommendedName>
</protein>
<accession>A0A8B6HSZ0</accession>
<keyword evidence="6 7" id="KW-0067">ATP-binding</keyword>
<evidence type="ECO:0000256" key="8">
    <source>
        <dbReference type="SAM" id="MobiDB-lite"/>
    </source>
</evidence>
<comment type="caution">
    <text evidence="10">The sequence shown here is derived from an EMBL/GenBank/DDBJ whole genome shotgun (WGS) entry which is preliminary data.</text>
</comment>
<evidence type="ECO:0000256" key="1">
    <source>
        <dbReference type="ARBA" id="ARBA00012513"/>
    </source>
</evidence>
<dbReference type="GO" id="GO:0003743">
    <property type="term" value="F:translation initiation factor activity"/>
    <property type="evidence" value="ECO:0007669"/>
    <property type="project" value="UniProtKB-KW"/>
</dbReference>
<dbReference type="Gene3D" id="3.30.200.20">
    <property type="entry name" value="Phosphorylase Kinase, domain 1"/>
    <property type="match status" value="1"/>
</dbReference>
<keyword evidence="10" id="KW-0396">Initiation factor</keyword>
<name>A0A8B6HSZ0_MYTGA</name>
<feature type="region of interest" description="Disordered" evidence="8">
    <location>
        <begin position="44"/>
        <end position="76"/>
    </location>
</feature>
<feature type="compositionally biased region" description="Low complexity" evidence="8">
    <location>
        <begin position="63"/>
        <end position="76"/>
    </location>
</feature>
<dbReference type="Pfam" id="PF00069">
    <property type="entry name" value="Pkinase"/>
    <property type="match status" value="1"/>
</dbReference>
<dbReference type="InterPro" id="IPR000719">
    <property type="entry name" value="Prot_kinase_dom"/>
</dbReference>
<keyword evidence="2" id="KW-0723">Serine/threonine-protein kinase</keyword>
<keyword evidence="11" id="KW-1185">Reference proteome</keyword>
<keyword evidence="4 7" id="KW-0547">Nucleotide-binding</keyword>
<evidence type="ECO:0000256" key="5">
    <source>
        <dbReference type="ARBA" id="ARBA00022777"/>
    </source>
</evidence>
<dbReference type="GO" id="GO:0004694">
    <property type="term" value="F:eukaryotic translation initiation factor 2alpha kinase activity"/>
    <property type="evidence" value="ECO:0007669"/>
    <property type="project" value="TreeGrafter"/>
</dbReference>
<evidence type="ECO:0000256" key="4">
    <source>
        <dbReference type="ARBA" id="ARBA00022741"/>
    </source>
</evidence>
<dbReference type="PROSITE" id="PS00107">
    <property type="entry name" value="PROTEIN_KINASE_ATP"/>
    <property type="match status" value="1"/>
</dbReference>
<proteinExistence type="predicted"/>
<feature type="compositionally biased region" description="Basic and acidic residues" evidence="8">
    <location>
        <begin position="1"/>
        <end position="29"/>
    </location>
</feature>
<dbReference type="OrthoDB" id="6148895at2759"/>
<dbReference type="InterPro" id="IPR050339">
    <property type="entry name" value="CC_SR_Kinase"/>
</dbReference>
<keyword evidence="10" id="KW-0648">Protein biosynthesis</keyword>